<evidence type="ECO:0000256" key="6">
    <source>
        <dbReference type="SAM" id="Phobius"/>
    </source>
</evidence>
<keyword evidence="3 6" id="KW-0812">Transmembrane</keyword>
<evidence type="ECO:0000256" key="3">
    <source>
        <dbReference type="ARBA" id="ARBA00022692"/>
    </source>
</evidence>
<dbReference type="AlphaFoldDB" id="A0A0K3C780"/>
<dbReference type="EMBL" id="CWKI01000001">
    <property type="protein sequence ID" value="CTR04295.1"/>
    <property type="molecule type" value="Genomic_DNA"/>
</dbReference>
<dbReference type="OrthoDB" id="5409308at2759"/>
<dbReference type="GO" id="GO:0045039">
    <property type="term" value="P:protein insertion into mitochondrial inner membrane"/>
    <property type="evidence" value="ECO:0007669"/>
    <property type="project" value="TreeGrafter"/>
</dbReference>
<comment type="similarity">
    <text evidence="2">Belongs to the MGR2 family.</text>
</comment>
<organism evidence="7 9">
    <name type="scientific">Rhodotorula toruloides</name>
    <name type="common">Yeast</name>
    <name type="synonym">Rhodosporidium toruloides</name>
    <dbReference type="NCBI Taxonomy" id="5286"/>
    <lineage>
        <taxon>Eukaryota</taxon>
        <taxon>Fungi</taxon>
        <taxon>Dikarya</taxon>
        <taxon>Basidiomycota</taxon>
        <taxon>Pucciniomycotina</taxon>
        <taxon>Microbotryomycetes</taxon>
        <taxon>Sporidiobolales</taxon>
        <taxon>Sporidiobolaceae</taxon>
        <taxon>Rhodotorula</taxon>
    </lineage>
</organism>
<dbReference type="Proteomes" id="UP000199069">
    <property type="component" value="Unassembled WGS sequence"/>
</dbReference>
<evidence type="ECO:0000256" key="5">
    <source>
        <dbReference type="ARBA" id="ARBA00023136"/>
    </source>
</evidence>
<name>A0A0K3C780_RHOTO</name>
<gene>
    <name evidence="7" type="primary">FGENESH: predicted gene_1.156</name>
    <name evidence="8" type="ORF">AAT19DRAFT_8545</name>
    <name evidence="7" type="ORF">BN2166_0001560</name>
</gene>
<evidence type="ECO:0000313" key="9">
    <source>
        <dbReference type="Proteomes" id="UP000199069"/>
    </source>
</evidence>
<sequence>MPPPPAAVPGAQEPTVFQKLRMGMLTGGLVGLTIGFIFGNFAILSGGAGRKGYLPTLSTYMLSSGATFAFFMSIGTVIRTDGLTMREWAEMQVREGRALGLPAAGAARSGMVPAVRERMESREKP</sequence>
<dbReference type="SMART" id="SM01378">
    <property type="entry name" value="Romo1"/>
    <property type="match status" value="1"/>
</dbReference>
<protein>
    <submittedName>
        <fullName evidence="7">BY PROTMAP: gi|472586072|gb|EMS23614.1| mitochondrial genome maintenance protein [Rhodosporidium toruloides NP11] gi|647395524|emb|CDR37001.1| RHTO0S02e09604g1_1 [Rhodosporidium toruloides]</fullName>
    </submittedName>
    <submittedName>
        <fullName evidence="8">Reactive mitochondrial oxygen species modulator 1-domain containing protein</fullName>
    </submittedName>
</protein>
<evidence type="ECO:0000256" key="1">
    <source>
        <dbReference type="ARBA" id="ARBA00004370"/>
    </source>
</evidence>
<evidence type="ECO:0000256" key="4">
    <source>
        <dbReference type="ARBA" id="ARBA00022989"/>
    </source>
</evidence>
<evidence type="ECO:0000256" key="2">
    <source>
        <dbReference type="ARBA" id="ARBA00007839"/>
    </source>
</evidence>
<evidence type="ECO:0000313" key="7">
    <source>
        <dbReference type="EMBL" id="CTR04295.1"/>
    </source>
</evidence>
<dbReference type="PANTHER" id="PTHR28525:SF1">
    <property type="entry name" value="REACTIVE OXYGEN SPECIES MODULATOR 1"/>
    <property type="match status" value="1"/>
</dbReference>
<accession>A0A0K3C780</accession>
<evidence type="ECO:0000313" key="10">
    <source>
        <dbReference type="Proteomes" id="UP000239560"/>
    </source>
</evidence>
<dbReference type="InterPro" id="IPR018450">
    <property type="entry name" value="Romo1/Mgr2"/>
</dbReference>
<dbReference type="GO" id="GO:0030150">
    <property type="term" value="P:protein import into mitochondrial matrix"/>
    <property type="evidence" value="ECO:0007669"/>
    <property type="project" value="TreeGrafter"/>
</dbReference>
<dbReference type="STRING" id="5286.A0A0K3C780"/>
<keyword evidence="4 6" id="KW-1133">Transmembrane helix</keyword>
<keyword evidence="9" id="KW-1185">Reference proteome</keyword>
<evidence type="ECO:0000313" key="8">
    <source>
        <dbReference type="EMBL" id="PRQ77477.1"/>
    </source>
</evidence>
<reference evidence="7 9" key="1">
    <citation type="submission" date="2015-07" db="EMBL/GenBank/DDBJ databases">
        <authorList>
            <person name="Cajimat M.N.B."/>
            <person name="Milazzo M.L."/>
            <person name="Fulhorst C.F."/>
        </authorList>
    </citation>
    <scope>NUCLEOTIDE SEQUENCE [LARGE SCALE GENOMIC DNA]</scope>
    <source>
        <strain evidence="7">Single colony</strain>
    </source>
</reference>
<feature type="transmembrane region" description="Helical" evidence="6">
    <location>
        <begin position="29"/>
        <end position="48"/>
    </location>
</feature>
<comment type="subcellular location">
    <subcellularLocation>
        <location evidence="1">Membrane</location>
    </subcellularLocation>
</comment>
<feature type="transmembrane region" description="Helical" evidence="6">
    <location>
        <begin position="60"/>
        <end position="78"/>
    </location>
</feature>
<dbReference type="OMA" id="PSNWEKF"/>
<dbReference type="PANTHER" id="PTHR28525">
    <property type="entry name" value="REACTIVE OXYGEN SPECIES MODULATOR 1"/>
    <property type="match status" value="1"/>
</dbReference>
<dbReference type="Proteomes" id="UP000239560">
    <property type="component" value="Unassembled WGS sequence"/>
</dbReference>
<dbReference type="EMBL" id="LCTV02000001">
    <property type="protein sequence ID" value="PRQ77477.1"/>
    <property type="molecule type" value="Genomic_DNA"/>
</dbReference>
<proteinExistence type="inferred from homology"/>
<reference evidence="8 10" key="2">
    <citation type="journal article" date="2018" name="Elife">
        <title>Functional genomics of lipid metabolism in the oleaginous yeast Rhodosporidium toruloides.</title>
        <authorList>
            <person name="Coradetti S.T."/>
            <person name="Pinel D."/>
            <person name="Geiselman G."/>
            <person name="Ito M."/>
            <person name="Mondo S."/>
            <person name="Reilly M.C."/>
            <person name="Cheng Y.F."/>
            <person name="Bauer S."/>
            <person name="Grigoriev I."/>
            <person name="Gladden J.M."/>
            <person name="Simmons B.A."/>
            <person name="Brem R."/>
            <person name="Arkin A.P."/>
            <person name="Skerker J.M."/>
        </authorList>
    </citation>
    <scope>NUCLEOTIDE SEQUENCE [LARGE SCALE GENOMIC DNA]</scope>
    <source>
        <strain evidence="8 10">NBRC 0880</strain>
    </source>
</reference>
<dbReference type="GO" id="GO:0005744">
    <property type="term" value="C:TIM23 mitochondrial import inner membrane translocase complex"/>
    <property type="evidence" value="ECO:0007669"/>
    <property type="project" value="TreeGrafter"/>
</dbReference>
<keyword evidence="5 6" id="KW-0472">Membrane</keyword>
<dbReference type="Pfam" id="PF10247">
    <property type="entry name" value="Romo1"/>
    <property type="match status" value="1"/>
</dbReference>